<evidence type="ECO:0000313" key="9">
    <source>
        <dbReference type="EMBL" id="KAK9769966.1"/>
    </source>
</evidence>
<evidence type="ECO:0000313" key="10">
    <source>
        <dbReference type="Proteomes" id="UP001465668"/>
    </source>
</evidence>
<dbReference type="InterPro" id="IPR001128">
    <property type="entry name" value="Cyt_P450"/>
</dbReference>
<evidence type="ECO:0008006" key="11">
    <source>
        <dbReference type="Google" id="ProtNLM"/>
    </source>
</evidence>
<dbReference type="PANTHER" id="PTHR46206">
    <property type="entry name" value="CYTOCHROME P450"/>
    <property type="match status" value="1"/>
</dbReference>
<comment type="similarity">
    <text evidence="2 7">Belongs to the cytochrome P450 family.</text>
</comment>
<keyword evidence="7" id="KW-0349">Heme</keyword>
<feature type="chain" id="PRO_5046420747" description="Cytochrome P450" evidence="8">
    <location>
        <begin position="20"/>
        <end position="494"/>
    </location>
</feature>
<accession>A0ABR2X862</accession>
<dbReference type="EMBL" id="JARVKM010000105">
    <property type="protein sequence ID" value="KAK9769966.1"/>
    <property type="molecule type" value="Genomic_DNA"/>
</dbReference>
<comment type="cofactor">
    <cofactor evidence="1">
        <name>heme</name>
        <dbReference type="ChEBI" id="CHEBI:30413"/>
    </cofactor>
</comment>
<dbReference type="Proteomes" id="UP001465668">
    <property type="component" value="Unassembled WGS sequence"/>
</dbReference>
<dbReference type="SUPFAM" id="SSF48264">
    <property type="entry name" value="Cytochrome P450"/>
    <property type="match status" value="2"/>
</dbReference>
<keyword evidence="5 7" id="KW-0408">Iron</keyword>
<keyword evidence="3 7" id="KW-0479">Metal-binding</keyword>
<evidence type="ECO:0000256" key="5">
    <source>
        <dbReference type="ARBA" id="ARBA00023004"/>
    </source>
</evidence>
<proteinExistence type="inferred from homology"/>
<dbReference type="InterPro" id="IPR017972">
    <property type="entry name" value="Cyt_P450_CS"/>
</dbReference>
<name>A0ABR2X862_9PEZI</name>
<dbReference type="Gene3D" id="1.10.630.10">
    <property type="entry name" value="Cytochrome P450"/>
    <property type="match status" value="1"/>
</dbReference>
<evidence type="ECO:0000256" key="1">
    <source>
        <dbReference type="ARBA" id="ARBA00001971"/>
    </source>
</evidence>
<keyword evidence="8" id="KW-0732">Signal</keyword>
<organism evidence="9 10">
    <name type="scientific">Seiridium cardinale</name>
    <dbReference type="NCBI Taxonomy" id="138064"/>
    <lineage>
        <taxon>Eukaryota</taxon>
        <taxon>Fungi</taxon>
        <taxon>Dikarya</taxon>
        <taxon>Ascomycota</taxon>
        <taxon>Pezizomycotina</taxon>
        <taxon>Sordariomycetes</taxon>
        <taxon>Xylariomycetidae</taxon>
        <taxon>Amphisphaeriales</taxon>
        <taxon>Sporocadaceae</taxon>
        <taxon>Seiridium</taxon>
    </lineage>
</organism>
<gene>
    <name evidence="9" type="ORF">SCAR479_13356</name>
</gene>
<evidence type="ECO:0000256" key="4">
    <source>
        <dbReference type="ARBA" id="ARBA00023002"/>
    </source>
</evidence>
<keyword evidence="4 7" id="KW-0560">Oxidoreductase</keyword>
<evidence type="ECO:0000256" key="3">
    <source>
        <dbReference type="ARBA" id="ARBA00022723"/>
    </source>
</evidence>
<protein>
    <recommendedName>
        <fullName evidence="11">Cytochrome P450</fullName>
    </recommendedName>
</protein>
<dbReference type="CDD" id="cd11041">
    <property type="entry name" value="CYP503A1-like"/>
    <property type="match status" value="1"/>
</dbReference>
<reference evidence="9 10" key="1">
    <citation type="submission" date="2024-02" db="EMBL/GenBank/DDBJ databases">
        <title>First draft genome assembly of two strains of Seiridium cardinale.</title>
        <authorList>
            <person name="Emiliani G."/>
            <person name="Scali E."/>
        </authorList>
    </citation>
    <scope>NUCLEOTIDE SEQUENCE [LARGE SCALE GENOMIC DNA]</scope>
    <source>
        <strain evidence="9 10">BM-138-000479</strain>
    </source>
</reference>
<dbReference type="PROSITE" id="PS00086">
    <property type="entry name" value="CYTOCHROME_P450"/>
    <property type="match status" value="1"/>
</dbReference>
<feature type="signal peptide" evidence="8">
    <location>
        <begin position="1"/>
        <end position="19"/>
    </location>
</feature>
<comment type="caution">
    <text evidence="9">The sequence shown here is derived from an EMBL/GenBank/DDBJ whole genome shotgun (WGS) entry which is preliminary data.</text>
</comment>
<evidence type="ECO:0000256" key="8">
    <source>
        <dbReference type="SAM" id="SignalP"/>
    </source>
</evidence>
<evidence type="ECO:0000256" key="2">
    <source>
        <dbReference type="ARBA" id="ARBA00010617"/>
    </source>
</evidence>
<sequence>MSVIIYSATIALVAGIIYARKAAAPQKVNLPYVEFDDDNNSAERYRSDYEAILRKGYEQYTSKVKWIPEERISFRKYIDKQSILTQIGGPGITEEVARAARQGLNKALEEWTTIPPYPLIMKVFASMSARMVVEPELCGFDSEWQQLSMEYARNALSSPGKVKVAYPRWLYWLAQYTDSGVRKMRSIQEHASQILTPILQNRIAATEELKAKGGNKSRWPRKYEDGVQWLLDAHSAHGKELSTSQLARDLFVIMTASIHSTTGAGLCILFDMLDHPDVMDEIRDEIQRVQGTLAGGIWTRVALGELRLLDSFMRESTRVHALTQCKQASVAALPFLNDRRNSICANSFFCSLDTAIQRIPTTPWTFKDGLQIPAGTTFAFPSFHHNFDPTIHSNPEVFDAKRHLRKRGNLSDTHQYHFASTSKDSVNWGAGRHACPGRFFAQETLKLMFMHLLTNYDIKHDKTLEDTPRFLNHNLFVIPNPALPLLFKEHKRAV</sequence>
<keyword evidence="10" id="KW-1185">Reference proteome</keyword>
<dbReference type="InterPro" id="IPR002403">
    <property type="entry name" value="Cyt_P450_E_grp-IV"/>
</dbReference>
<dbReference type="InterPro" id="IPR036396">
    <property type="entry name" value="Cyt_P450_sf"/>
</dbReference>
<evidence type="ECO:0000256" key="6">
    <source>
        <dbReference type="ARBA" id="ARBA00023033"/>
    </source>
</evidence>
<dbReference type="PRINTS" id="PR00465">
    <property type="entry name" value="EP450IV"/>
</dbReference>
<evidence type="ECO:0000256" key="7">
    <source>
        <dbReference type="RuleBase" id="RU000461"/>
    </source>
</evidence>
<keyword evidence="6 7" id="KW-0503">Monooxygenase</keyword>
<dbReference type="Pfam" id="PF00067">
    <property type="entry name" value="p450"/>
    <property type="match status" value="2"/>
</dbReference>